<evidence type="ECO:0000259" key="12">
    <source>
        <dbReference type="PROSITE" id="PS50853"/>
    </source>
</evidence>
<dbReference type="InterPro" id="IPR036116">
    <property type="entry name" value="FN3_sf"/>
</dbReference>
<dbReference type="STRING" id="283909.R7TZM9"/>
<protein>
    <recommendedName>
        <fullName evidence="12">Fibronectin type-III domain-containing protein</fullName>
    </recommendedName>
</protein>
<dbReference type="PANTHER" id="PTHR13817">
    <property type="entry name" value="TITIN"/>
    <property type="match status" value="1"/>
</dbReference>
<dbReference type="InterPro" id="IPR003961">
    <property type="entry name" value="FN3_dom"/>
</dbReference>
<dbReference type="InterPro" id="IPR013783">
    <property type="entry name" value="Ig-like_fold"/>
</dbReference>
<dbReference type="PROSITE" id="PS01353">
    <property type="entry name" value="HEMATOPO_REC_L_F2"/>
    <property type="match status" value="1"/>
</dbReference>
<dbReference type="PROSITE" id="PS50853">
    <property type="entry name" value="FN3"/>
    <property type="match status" value="2"/>
</dbReference>
<dbReference type="PANTHER" id="PTHR13817:SF175">
    <property type="entry name" value="IG-LIKE AND FIBRONECTIN TYPE-III DOMAIN-CONTAINING PROTEIN C27B7.7"/>
    <property type="match status" value="1"/>
</dbReference>
<sequence length="216" mass="24394">MIYNLLPDVPDPPSNVHLTSPCHTRITELHWHSISDNHPPVSHFIIQYNTSFNPEVWSTAKKLSTGDRHYDRISLSPWGNYSFRVIARNSVGDSLPSEPSAQPCSTPPDVPHHNPSGICTKNAKPHQLVITWKAMPPEQQNAPGFYYLVKWRRHDTVVAPSFEERILDADQDELIISEQPIYKPYEIYVLAVNEVGEAVAPPKMTIGYSGEDGEFL</sequence>
<feature type="region of interest" description="Disordered" evidence="11">
    <location>
        <begin position="93"/>
        <end position="114"/>
    </location>
</feature>
<dbReference type="InterPro" id="IPR050964">
    <property type="entry name" value="Striated_Muscle_Regulatory"/>
</dbReference>
<reference evidence="15" key="1">
    <citation type="submission" date="2012-12" db="EMBL/GenBank/DDBJ databases">
        <authorList>
            <person name="Hellsten U."/>
            <person name="Grimwood J."/>
            <person name="Chapman J.A."/>
            <person name="Shapiro H."/>
            <person name="Aerts A."/>
            <person name="Otillar R.P."/>
            <person name="Terry A.Y."/>
            <person name="Boore J.L."/>
            <person name="Simakov O."/>
            <person name="Marletaz F."/>
            <person name="Cho S.-J."/>
            <person name="Edsinger-Gonzales E."/>
            <person name="Havlak P."/>
            <person name="Kuo D.-H."/>
            <person name="Larsson T."/>
            <person name="Lv J."/>
            <person name="Arendt D."/>
            <person name="Savage R."/>
            <person name="Osoegawa K."/>
            <person name="de Jong P."/>
            <person name="Lindberg D.R."/>
            <person name="Seaver E.C."/>
            <person name="Weisblat D.A."/>
            <person name="Putnam N.H."/>
            <person name="Grigoriev I.V."/>
            <person name="Rokhsar D.S."/>
        </authorList>
    </citation>
    <scope>NUCLEOTIDE SEQUENCE</scope>
    <source>
        <strain evidence="15">I ESC-2004</strain>
    </source>
</reference>
<comment type="subcellular location">
    <subcellularLocation>
        <location evidence="1">Membrane</location>
        <topology evidence="1">Single-pass type I membrane protein</topology>
    </subcellularLocation>
</comment>
<keyword evidence="9" id="KW-0675">Receptor</keyword>
<dbReference type="Pfam" id="PF00041">
    <property type="entry name" value="fn3"/>
    <property type="match status" value="1"/>
</dbReference>
<keyword evidence="10" id="KW-0325">Glycoprotein</keyword>
<organism evidence="13">
    <name type="scientific">Capitella teleta</name>
    <name type="common">Polychaete worm</name>
    <dbReference type="NCBI Taxonomy" id="283909"/>
    <lineage>
        <taxon>Eukaryota</taxon>
        <taxon>Metazoa</taxon>
        <taxon>Spiralia</taxon>
        <taxon>Lophotrochozoa</taxon>
        <taxon>Annelida</taxon>
        <taxon>Polychaeta</taxon>
        <taxon>Sedentaria</taxon>
        <taxon>Scolecida</taxon>
        <taxon>Capitellidae</taxon>
        <taxon>Capitella</taxon>
    </lineage>
</organism>
<evidence type="ECO:0000256" key="1">
    <source>
        <dbReference type="ARBA" id="ARBA00004479"/>
    </source>
</evidence>
<feature type="domain" description="Fibronectin type-III" evidence="12">
    <location>
        <begin position="12"/>
        <end position="109"/>
    </location>
</feature>
<keyword evidence="6" id="KW-1133">Transmembrane helix</keyword>
<evidence type="ECO:0000313" key="13">
    <source>
        <dbReference type="EMBL" id="ELT96380.1"/>
    </source>
</evidence>
<proteinExistence type="inferred from homology"/>
<dbReference type="OrthoDB" id="6244967at2759"/>
<dbReference type="Gene3D" id="2.60.40.10">
    <property type="entry name" value="Immunoglobulins"/>
    <property type="match status" value="2"/>
</dbReference>
<dbReference type="HOGENOM" id="CLU_1278704_0_0_1"/>
<dbReference type="InterPro" id="IPR003529">
    <property type="entry name" value="Hematopoietin_rcpt_Gp130_CS"/>
</dbReference>
<evidence type="ECO:0000256" key="2">
    <source>
        <dbReference type="ARBA" id="ARBA00008921"/>
    </source>
</evidence>
<dbReference type="OMA" id="KANDSPI"/>
<reference evidence="14" key="3">
    <citation type="submission" date="2015-06" db="UniProtKB">
        <authorList>
            <consortium name="EnsemblMetazoa"/>
        </authorList>
    </citation>
    <scope>IDENTIFICATION</scope>
</reference>
<dbReference type="SMART" id="SM00060">
    <property type="entry name" value="FN3"/>
    <property type="match status" value="2"/>
</dbReference>
<evidence type="ECO:0000256" key="3">
    <source>
        <dbReference type="ARBA" id="ARBA00022692"/>
    </source>
</evidence>
<dbReference type="FunFam" id="2.60.40.10:FF:000035">
    <property type="entry name" value="Contactin 1"/>
    <property type="match status" value="1"/>
</dbReference>
<accession>R7TZM9</accession>
<dbReference type="EnsemblMetazoa" id="CapteT147499">
    <property type="protein sequence ID" value="CapteP147499"/>
    <property type="gene ID" value="CapteG147499"/>
</dbReference>
<evidence type="ECO:0000313" key="14">
    <source>
        <dbReference type="EnsemblMetazoa" id="CapteP147499"/>
    </source>
</evidence>
<evidence type="ECO:0000313" key="15">
    <source>
        <dbReference type="Proteomes" id="UP000014760"/>
    </source>
</evidence>
<keyword evidence="7" id="KW-0472">Membrane</keyword>
<feature type="domain" description="Fibronectin type-III" evidence="12">
    <location>
        <begin position="114"/>
        <end position="212"/>
    </location>
</feature>
<evidence type="ECO:0000256" key="6">
    <source>
        <dbReference type="ARBA" id="ARBA00022989"/>
    </source>
</evidence>
<evidence type="ECO:0000256" key="9">
    <source>
        <dbReference type="ARBA" id="ARBA00023170"/>
    </source>
</evidence>
<dbReference type="SUPFAM" id="SSF49265">
    <property type="entry name" value="Fibronectin type III"/>
    <property type="match status" value="1"/>
</dbReference>
<gene>
    <name evidence="13" type="ORF">CAPTEDRAFT_147499</name>
</gene>
<keyword evidence="3" id="KW-0812">Transmembrane</keyword>
<evidence type="ECO:0000256" key="7">
    <source>
        <dbReference type="ARBA" id="ARBA00023136"/>
    </source>
</evidence>
<dbReference type="CDD" id="cd00063">
    <property type="entry name" value="FN3"/>
    <property type="match status" value="2"/>
</dbReference>
<keyword evidence="4" id="KW-0732">Signal</keyword>
<keyword evidence="5" id="KW-0677">Repeat</keyword>
<evidence type="ECO:0000256" key="8">
    <source>
        <dbReference type="ARBA" id="ARBA00023157"/>
    </source>
</evidence>
<dbReference type="Proteomes" id="UP000014760">
    <property type="component" value="Unassembled WGS sequence"/>
</dbReference>
<dbReference type="AlphaFoldDB" id="R7TZM9"/>
<dbReference type="GO" id="GO:0004896">
    <property type="term" value="F:cytokine receptor activity"/>
    <property type="evidence" value="ECO:0007669"/>
    <property type="project" value="InterPro"/>
</dbReference>
<evidence type="ECO:0000256" key="11">
    <source>
        <dbReference type="SAM" id="MobiDB-lite"/>
    </source>
</evidence>
<keyword evidence="15" id="KW-1185">Reference proteome</keyword>
<dbReference type="EMBL" id="AMQN01011350">
    <property type="status" value="NOT_ANNOTATED_CDS"/>
    <property type="molecule type" value="Genomic_DNA"/>
</dbReference>
<dbReference type="GO" id="GO:0016020">
    <property type="term" value="C:membrane"/>
    <property type="evidence" value="ECO:0007669"/>
    <property type="project" value="UniProtKB-SubCell"/>
</dbReference>
<comment type="similarity">
    <text evidence="2">Belongs to the type I cytokine receptor family. Type 2 subfamily.</text>
</comment>
<keyword evidence="8" id="KW-1015">Disulfide bond</keyword>
<evidence type="ECO:0000256" key="10">
    <source>
        <dbReference type="ARBA" id="ARBA00023180"/>
    </source>
</evidence>
<name>R7TZM9_CAPTE</name>
<evidence type="ECO:0000256" key="5">
    <source>
        <dbReference type="ARBA" id="ARBA00022737"/>
    </source>
</evidence>
<reference evidence="13 15" key="2">
    <citation type="journal article" date="2013" name="Nature">
        <title>Insights into bilaterian evolution from three spiralian genomes.</title>
        <authorList>
            <person name="Simakov O."/>
            <person name="Marletaz F."/>
            <person name="Cho S.J."/>
            <person name="Edsinger-Gonzales E."/>
            <person name="Havlak P."/>
            <person name="Hellsten U."/>
            <person name="Kuo D.H."/>
            <person name="Larsson T."/>
            <person name="Lv J."/>
            <person name="Arendt D."/>
            <person name="Savage R."/>
            <person name="Osoegawa K."/>
            <person name="de Jong P."/>
            <person name="Grimwood J."/>
            <person name="Chapman J.A."/>
            <person name="Shapiro H."/>
            <person name="Aerts A."/>
            <person name="Otillar R.P."/>
            <person name="Terry A.Y."/>
            <person name="Boore J.L."/>
            <person name="Grigoriev I.V."/>
            <person name="Lindberg D.R."/>
            <person name="Seaver E.C."/>
            <person name="Weisblat D.A."/>
            <person name="Putnam N.H."/>
            <person name="Rokhsar D.S."/>
        </authorList>
    </citation>
    <scope>NUCLEOTIDE SEQUENCE</scope>
    <source>
        <strain evidence="13 15">I ESC-2004</strain>
    </source>
</reference>
<evidence type="ECO:0000256" key="4">
    <source>
        <dbReference type="ARBA" id="ARBA00022729"/>
    </source>
</evidence>
<dbReference type="EMBL" id="KB308842">
    <property type="protein sequence ID" value="ELT96380.1"/>
    <property type="molecule type" value="Genomic_DNA"/>
</dbReference>